<evidence type="ECO:0000256" key="7">
    <source>
        <dbReference type="ARBA" id="ARBA00023242"/>
    </source>
</evidence>
<dbReference type="PRINTS" id="PR00094">
    <property type="entry name" value="ADENYLTKNASE"/>
</dbReference>
<dbReference type="InterPro" id="IPR027417">
    <property type="entry name" value="P-loop_NTPase"/>
</dbReference>
<accession>A0ABD2Q432</accession>
<keyword evidence="4 9" id="KW-0418">Kinase</keyword>
<dbReference type="CDD" id="cd01428">
    <property type="entry name" value="ADK"/>
    <property type="match status" value="1"/>
</dbReference>
<sequence length="197" mass="21925">MATTNFSVYFILGPPGAGKGTVCEKLVESLGLQHLSAGELLRAESTKSGGEFKDIINGHMAAGTIVPVEITCNLIYNAMQQAYNSDKKTDKFLVDGFPRNEDNKTGWIKTMSDKTDLKQVFVIECSSENCISRCLGRNSGRLDDTEDTLRRRLVQFETEGKPVISHYESLNLVTRIDGNKDKKQVLEDVLEAIKKFQ</sequence>
<keyword evidence="7" id="KW-0539">Nucleus</keyword>
<evidence type="ECO:0000256" key="4">
    <source>
        <dbReference type="ARBA" id="ARBA00022777"/>
    </source>
</evidence>
<keyword evidence="5" id="KW-0067">ATP-binding</keyword>
<evidence type="ECO:0000256" key="6">
    <source>
        <dbReference type="ARBA" id="ARBA00022975"/>
    </source>
</evidence>
<keyword evidence="2 9" id="KW-0808">Transferase</keyword>
<dbReference type="SUPFAM" id="SSF52540">
    <property type="entry name" value="P-loop containing nucleoside triphosphate hydrolases"/>
    <property type="match status" value="1"/>
</dbReference>
<reference evidence="10 11" key="1">
    <citation type="submission" date="2024-11" db="EMBL/GenBank/DDBJ databases">
        <title>Adaptive evolution of stress response genes in parasites aligns with host niche diversity.</title>
        <authorList>
            <person name="Hahn C."/>
            <person name="Resl P."/>
        </authorList>
    </citation>
    <scope>NUCLEOTIDE SEQUENCE [LARGE SCALE GENOMIC DNA]</scope>
    <source>
        <strain evidence="10">EGGRZ-B1_66</strain>
        <tissue evidence="10">Body</tissue>
    </source>
</reference>
<dbReference type="Proteomes" id="UP001626550">
    <property type="component" value="Unassembled WGS sequence"/>
</dbReference>
<evidence type="ECO:0000313" key="11">
    <source>
        <dbReference type="Proteomes" id="UP001626550"/>
    </source>
</evidence>
<keyword evidence="11" id="KW-1185">Reference proteome</keyword>
<dbReference type="Pfam" id="PF00406">
    <property type="entry name" value="ADK"/>
    <property type="match status" value="1"/>
</dbReference>
<dbReference type="NCBIfam" id="TIGR01359">
    <property type="entry name" value="UMP_CMP_kin_fam"/>
    <property type="match status" value="1"/>
</dbReference>
<dbReference type="GO" id="GO:0006221">
    <property type="term" value="P:pyrimidine nucleotide biosynthetic process"/>
    <property type="evidence" value="ECO:0007669"/>
    <property type="project" value="UniProtKB-KW"/>
</dbReference>
<evidence type="ECO:0000256" key="3">
    <source>
        <dbReference type="ARBA" id="ARBA00022741"/>
    </source>
</evidence>
<dbReference type="InterPro" id="IPR000850">
    <property type="entry name" value="Adenylat/UMP-CMP_kin"/>
</dbReference>
<comment type="catalytic activity">
    <reaction evidence="8">
        <text>UMP + ATP = UDP + ADP</text>
        <dbReference type="Rhea" id="RHEA:24400"/>
        <dbReference type="ChEBI" id="CHEBI:30616"/>
        <dbReference type="ChEBI" id="CHEBI:57865"/>
        <dbReference type="ChEBI" id="CHEBI:58223"/>
        <dbReference type="ChEBI" id="CHEBI:456216"/>
        <dbReference type="EC" id="2.7.4.14"/>
    </reaction>
</comment>
<comment type="similarity">
    <text evidence="9">Belongs to the adenylate kinase family.</text>
</comment>
<dbReference type="Gene3D" id="3.40.50.300">
    <property type="entry name" value="P-loop containing nucleotide triphosphate hydrolases"/>
    <property type="match status" value="1"/>
</dbReference>
<keyword evidence="1" id="KW-0963">Cytoplasm</keyword>
<dbReference type="AlphaFoldDB" id="A0ABD2Q432"/>
<dbReference type="EMBL" id="JBJKFK010001162">
    <property type="protein sequence ID" value="KAL3313887.1"/>
    <property type="molecule type" value="Genomic_DNA"/>
</dbReference>
<dbReference type="PROSITE" id="PS00113">
    <property type="entry name" value="ADENYLATE_KINASE"/>
    <property type="match status" value="1"/>
</dbReference>
<evidence type="ECO:0000256" key="1">
    <source>
        <dbReference type="ARBA" id="ARBA00022490"/>
    </source>
</evidence>
<comment type="caution">
    <text evidence="10">The sequence shown here is derived from an EMBL/GenBank/DDBJ whole genome shotgun (WGS) entry which is preliminary data.</text>
</comment>
<keyword evidence="3" id="KW-0547">Nucleotide-binding</keyword>
<keyword evidence="6" id="KW-0665">Pyrimidine biosynthesis</keyword>
<dbReference type="InterPro" id="IPR033690">
    <property type="entry name" value="Adenylat_kinase_CS"/>
</dbReference>
<dbReference type="InterPro" id="IPR006266">
    <property type="entry name" value="UMP_CMP_kinase"/>
</dbReference>
<evidence type="ECO:0000313" key="10">
    <source>
        <dbReference type="EMBL" id="KAL3313887.1"/>
    </source>
</evidence>
<proteinExistence type="inferred from homology"/>
<evidence type="ECO:0000256" key="2">
    <source>
        <dbReference type="ARBA" id="ARBA00022679"/>
    </source>
</evidence>
<evidence type="ECO:0000256" key="9">
    <source>
        <dbReference type="RuleBase" id="RU003330"/>
    </source>
</evidence>
<dbReference type="GO" id="GO:0005524">
    <property type="term" value="F:ATP binding"/>
    <property type="evidence" value="ECO:0007669"/>
    <property type="project" value="UniProtKB-KW"/>
</dbReference>
<dbReference type="GO" id="GO:0009123">
    <property type="term" value="P:nucleoside monophosphate metabolic process"/>
    <property type="evidence" value="ECO:0007669"/>
    <property type="project" value="UniProtKB-ARBA"/>
</dbReference>
<dbReference type="GO" id="GO:0016301">
    <property type="term" value="F:kinase activity"/>
    <property type="evidence" value="ECO:0007669"/>
    <property type="project" value="UniProtKB-KW"/>
</dbReference>
<organism evidence="10 11">
    <name type="scientific">Cichlidogyrus casuarinus</name>
    <dbReference type="NCBI Taxonomy" id="1844966"/>
    <lineage>
        <taxon>Eukaryota</taxon>
        <taxon>Metazoa</taxon>
        <taxon>Spiralia</taxon>
        <taxon>Lophotrochozoa</taxon>
        <taxon>Platyhelminthes</taxon>
        <taxon>Monogenea</taxon>
        <taxon>Monopisthocotylea</taxon>
        <taxon>Dactylogyridea</taxon>
        <taxon>Ancyrocephalidae</taxon>
        <taxon>Cichlidogyrus</taxon>
    </lineage>
</organism>
<gene>
    <name evidence="10" type="ORF">Ciccas_007506</name>
</gene>
<dbReference type="HAMAP" id="MF_00235">
    <property type="entry name" value="Adenylate_kinase_Adk"/>
    <property type="match status" value="1"/>
</dbReference>
<dbReference type="PANTHER" id="PTHR23359">
    <property type="entry name" value="NUCLEOTIDE KINASE"/>
    <property type="match status" value="1"/>
</dbReference>
<evidence type="ECO:0000256" key="8">
    <source>
        <dbReference type="ARBA" id="ARBA00048116"/>
    </source>
</evidence>
<protein>
    <submittedName>
        <fullName evidence="10">Uncharacterized protein</fullName>
    </submittedName>
</protein>
<evidence type="ECO:0000256" key="5">
    <source>
        <dbReference type="ARBA" id="ARBA00022840"/>
    </source>
</evidence>
<name>A0ABD2Q432_9PLAT</name>